<keyword evidence="8 10" id="KW-1133">Transmembrane helix</keyword>
<feature type="transmembrane region" description="Helical" evidence="10">
    <location>
        <begin position="146"/>
        <end position="165"/>
    </location>
</feature>
<dbReference type="Proteomes" id="UP000226525">
    <property type="component" value="Unassembled WGS sequence"/>
</dbReference>
<feature type="transmembrane region" description="Helical" evidence="10">
    <location>
        <begin position="115"/>
        <end position="134"/>
    </location>
</feature>
<comment type="similarity">
    <text evidence="2">Belongs to the protease PrsW family.</text>
</comment>
<name>A0A2D6YHT8_9DELT</name>
<comment type="subcellular location">
    <subcellularLocation>
        <location evidence="1">Cell membrane</location>
        <topology evidence="1">Multi-pass membrane protein</topology>
    </subcellularLocation>
</comment>
<dbReference type="GO" id="GO:0008237">
    <property type="term" value="F:metallopeptidase activity"/>
    <property type="evidence" value="ECO:0007669"/>
    <property type="project" value="UniProtKB-KW"/>
</dbReference>
<keyword evidence="11" id="KW-0482">Metalloprotease</keyword>
<evidence type="ECO:0000256" key="2">
    <source>
        <dbReference type="ARBA" id="ARBA00009165"/>
    </source>
</evidence>
<evidence type="ECO:0000256" key="6">
    <source>
        <dbReference type="ARBA" id="ARBA00022692"/>
    </source>
</evidence>
<keyword evidence="4" id="KW-1003">Cell membrane</keyword>
<keyword evidence="5 11" id="KW-0645">Protease</keyword>
<dbReference type="PANTHER" id="PTHR36844">
    <property type="entry name" value="PROTEASE PRSW"/>
    <property type="match status" value="1"/>
</dbReference>
<feature type="transmembrane region" description="Helical" evidence="10">
    <location>
        <begin position="6"/>
        <end position="22"/>
    </location>
</feature>
<keyword evidence="7" id="KW-0378">Hydrolase</keyword>
<evidence type="ECO:0000256" key="8">
    <source>
        <dbReference type="ARBA" id="ARBA00022989"/>
    </source>
</evidence>
<dbReference type="PIRSF" id="PIRSF016933">
    <property type="entry name" value="PrsW"/>
    <property type="match status" value="1"/>
</dbReference>
<evidence type="ECO:0000256" key="5">
    <source>
        <dbReference type="ARBA" id="ARBA00022670"/>
    </source>
</evidence>
<feature type="transmembrane region" description="Helical" evidence="10">
    <location>
        <begin position="80"/>
        <end position="103"/>
    </location>
</feature>
<evidence type="ECO:0000313" key="12">
    <source>
        <dbReference type="Proteomes" id="UP000226525"/>
    </source>
</evidence>
<dbReference type="Pfam" id="PF13367">
    <property type="entry name" value="PrsW-protease"/>
    <property type="match status" value="1"/>
</dbReference>
<evidence type="ECO:0000256" key="7">
    <source>
        <dbReference type="ARBA" id="ARBA00022801"/>
    </source>
</evidence>
<accession>A0A2D6YHT8</accession>
<sequence length="256" mass="28627">MLSIAGLLIAPGLMWGWLFYRLHRYQRASLRRLAALFVGGMLCGLIALLLNHSVEKYTLFWPGAQETFPWMDQDWPLYKAGFWMLVGFNEETAKLLVLLLLSFPTRHLREPFDGILHGAVVALGFATLENGFYLQQYGVGVVATRAVITLPAHAFMSVPLGYFVAKARLNQLQGADAAAVTRLLLGGWLIAAVLHGTYDLLLSFGFSKWAYAQIALMGLFSLWLGVSNWRYSAYLPSLHKSQPSNRWLAFLLGSRS</sequence>
<comment type="caution">
    <text evidence="11">The sequence shown here is derived from an EMBL/GenBank/DDBJ whole genome shotgun (WGS) entry which is preliminary data.</text>
</comment>
<reference evidence="12" key="1">
    <citation type="submission" date="2017-09" db="EMBL/GenBank/DDBJ databases">
        <title>The Reconstruction of 2,631 Draft Metagenome-Assembled Genomes from the Global Oceans.</title>
        <authorList>
            <person name="Tully B.J."/>
            <person name="Graham E.D."/>
            <person name="Heidelberg J.F."/>
        </authorList>
    </citation>
    <scope>NUCLEOTIDE SEQUENCE [LARGE SCALE GENOMIC DNA]</scope>
</reference>
<dbReference type="PANTHER" id="PTHR36844:SF1">
    <property type="entry name" value="PROTEASE PRSW"/>
    <property type="match status" value="1"/>
</dbReference>
<keyword evidence="6 10" id="KW-0812">Transmembrane</keyword>
<dbReference type="GO" id="GO:0006508">
    <property type="term" value="P:proteolysis"/>
    <property type="evidence" value="ECO:0007669"/>
    <property type="project" value="UniProtKB-KW"/>
</dbReference>
<evidence type="ECO:0000256" key="10">
    <source>
        <dbReference type="SAM" id="Phobius"/>
    </source>
</evidence>
<dbReference type="GO" id="GO:0005886">
    <property type="term" value="C:plasma membrane"/>
    <property type="evidence" value="ECO:0007669"/>
    <property type="project" value="UniProtKB-SubCell"/>
</dbReference>
<feature type="transmembrane region" description="Helical" evidence="10">
    <location>
        <begin position="34"/>
        <end position="54"/>
    </location>
</feature>
<evidence type="ECO:0000256" key="4">
    <source>
        <dbReference type="ARBA" id="ARBA00022475"/>
    </source>
</evidence>
<organism evidence="11 12">
    <name type="scientific">SAR324 cluster bacterium</name>
    <dbReference type="NCBI Taxonomy" id="2024889"/>
    <lineage>
        <taxon>Bacteria</taxon>
        <taxon>Deltaproteobacteria</taxon>
        <taxon>SAR324 cluster</taxon>
    </lineage>
</organism>
<evidence type="ECO:0000313" key="11">
    <source>
        <dbReference type="EMBL" id="MAH62743.1"/>
    </source>
</evidence>
<protein>
    <recommendedName>
        <fullName evidence="3">Protease PrsW</fullName>
    </recommendedName>
</protein>
<gene>
    <name evidence="11" type="ORF">CMN54_04700</name>
</gene>
<evidence type="ECO:0000256" key="9">
    <source>
        <dbReference type="ARBA" id="ARBA00023136"/>
    </source>
</evidence>
<dbReference type="EMBL" id="NZEX01000048">
    <property type="protein sequence ID" value="MAH62743.1"/>
    <property type="molecule type" value="Genomic_DNA"/>
</dbReference>
<dbReference type="InterPro" id="IPR023596">
    <property type="entry name" value="Peptidase_PrsW_arch/bac"/>
</dbReference>
<evidence type="ECO:0000256" key="3">
    <source>
        <dbReference type="ARBA" id="ARBA00018997"/>
    </source>
</evidence>
<feature type="transmembrane region" description="Helical" evidence="10">
    <location>
        <begin position="177"/>
        <end position="198"/>
    </location>
</feature>
<evidence type="ECO:0000256" key="1">
    <source>
        <dbReference type="ARBA" id="ARBA00004651"/>
    </source>
</evidence>
<keyword evidence="9 10" id="KW-0472">Membrane</keyword>
<dbReference type="InterPro" id="IPR026898">
    <property type="entry name" value="PrsW"/>
</dbReference>
<proteinExistence type="inferred from homology"/>
<dbReference type="AlphaFoldDB" id="A0A2D6YHT8"/>
<feature type="transmembrane region" description="Helical" evidence="10">
    <location>
        <begin position="210"/>
        <end position="231"/>
    </location>
</feature>